<dbReference type="Proteomes" id="UP000596427">
    <property type="component" value="Chromosome"/>
</dbReference>
<protein>
    <submittedName>
        <fullName evidence="1">Uncharacterized protein</fullName>
    </submittedName>
</protein>
<sequence>MTHDIPSEVLDGIRRAAKTDWPGDREMQQHVIDSETEAYHALQALDFGEALPFKQAILDEASQYNETWEDRFNAVQGQVEAFAELAALSPDDVPADMLAGMKQRAAVEHDWYSAQLEEVQQGIEGYRYVQRTRAKVGPIRDVLVRMESIIGSECYNANIQNYSAWGVWEGEGRSFRYPVTYIRDGQEEKRKARVDDLQPEALITGHYKFGANELSIYRALVRIIDMLEADYGLKIARAGEEC</sequence>
<gene>
    <name evidence="1" type="ORF">EZH22_22685</name>
</gene>
<dbReference type="EMBL" id="CP063362">
    <property type="protein sequence ID" value="QRG05810.1"/>
    <property type="molecule type" value="Genomic_DNA"/>
</dbReference>
<name>A0A974PMN8_9HYPH</name>
<dbReference type="KEGG" id="xdi:EZH22_22685"/>
<dbReference type="AlphaFoldDB" id="A0A974PMN8"/>
<accession>A0A974PMN8</accession>
<evidence type="ECO:0000313" key="1">
    <source>
        <dbReference type="EMBL" id="QRG05810.1"/>
    </source>
</evidence>
<keyword evidence="2" id="KW-1185">Reference proteome</keyword>
<evidence type="ECO:0000313" key="2">
    <source>
        <dbReference type="Proteomes" id="UP000596427"/>
    </source>
</evidence>
<organism evidence="1 2">
    <name type="scientific">Xanthobacter dioxanivorans</name>
    <dbReference type="NCBI Taxonomy" id="2528964"/>
    <lineage>
        <taxon>Bacteria</taxon>
        <taxon>Pseudomonadati</taxon>
        <taxon>Pseudomonadota</taxon>
        <taxon>Alphaproteobacteria</taxon>
        <taxon>Hyphomicrobiales</taxon>
        <taxon>Xanthobacteraceae</taxon>
        <taxon>Xanthobacter</taxon>
    </lineage>
</organism>
<proteinExistence type="predicted"/>
<reference evidence="1 2" key="1">
    <citation type="submission" date="2020-10" db="EMBL/GenBank/DDBJ databases">
        <title>Degradation of 1,4-Dioxane by Xanthobacter sp. YN2, via a Novel Group-2 Soluble Di-Iron Monooxygenase.</title>
        <authorList>
            <person name="Ma F."/>
            <person name="Wang Y."/>
            <person name="Yang J."/>
            <person name="Guo H."/>
            <person name="Su D."/>
            <person name="Yu L."/>
        </authorList>
    </citation>
    <scope>NUCLEOTIDE SEQUENCE [LARGE SCALE GENOMIC DNA]</scope>
    <source>
        <strain evidence="1 2">YN2</strain>
    </source>
</reference>